<evidence type="ECO:0000313" key="2">
    <source>
        <dbReference type="Proteomes" id="UP000297975"/>
    </source>
</evidence>
<dbReference type="InterPro" id="IPR020216">
    <property type="entry name" value="Uncharacterised_YncE"/>
</dbReference>
<sequence length="157" mass="18687">MKALSFQIPNEYGNYLGEILKPINMSKYNWWFDDVESYLKKTENKFALPEDIVPLFTEEINHMNSSNLQSYFEDNTYYLIFADIKAFPEGSEIKMIKTFGEFMESDCELSMLIIDQQYVEIFCKQEEMLQQLYQNAVEHNFENVRYINVENDTMLSV</sequence>
<gene>
    <name evidence="1" type="ORF">E3U55_06600</name>
</gene>
<dbReference type="AlphaFoldDB" id="A0A4Y8IR12"/>
<dbReference type="RefSeq" id="WP_134339635.1">
    <property type="nucleotide sequence ID" value="NZ_SOPW01000005.1"/>
</dbReference>
<dbReference type="EMBL" id="SOPW01000005">
    <property type="protein sequence ID" value="TFB22904.1"/>
    <property type="molecule type" value="Genomic_DNA"/>
</dbReference>
<dbReference type="OrthoDB" id="2625810at2"/>
<proteinExistence type="predicted"/>
<comment type="caution">
    <text evidence="1">The sequence shown here is derived from an EMBL/GenBank/DDBJ whole genome shotgun (WGS) entry which is preliminary data.</text>
</comment>
<protein>
    <submittedName>
        <fullName evidence="1">DUF2691 family protein</fullName>
    </submittedName>
</protein>
<name>A0A4Y8IR12_9BACI</name>
<keyword evidence="2" id="KW-1185">Reference proteome</keyword>
<dbReference type="Proteomes" id="UP000297975">
    <property type="component" value="Unassembled WGS sequence"/>
</dbReference>
<evidence type="ECO:0000313" key="1">
    <source>
        <dbReference type="EMBL" id="TFB22904.1"/>
    </source>
</evidence>
<accession>A0A4Y8IR12</accession>
<dbReference type="Pfam" id="PF10903">
    <property type="entry name" value="DUF2691"/>
    <property type="match status" value="1"/>
</dbReference>
<organism evidence="1 2">
    <name type="scientific">Filobacillus milosensis</name>
    <dbReference type="NCBI Taxonomy" id="94137"/>
    <lineage>
        <taxon>Bacteria</taxon>
        <taxon>Bacillati</taxon>
        <taxon>Bacillota</taxon>
        <taxon>Bacilli</taxon>
        <taxon>Bacillales</taxon>
        <taxon>Bacillaceae</taxon>
        <taxon>Filobacillus</taxon>
    </lineage>
</organism>
<reference evidence="1 2" key="1">
    <citation type="submission" date="2019-03" db="EMBL/GenBank/DDBJ databases">
        <authorList>
            <person name="He R.-H."/>
        </authorList>
    </citation>
    <scope>NUCLEOTIDE SEQUENCE [LARGE SCALE GENOMIC DNA]</scope>
    <source>
        <strain evidence="2">SH 714</strain>
    </source>
</reference>